<proteinExistence type="inferred from homology"/>
<dbReference type="InterPro" id="IPR015421">
    <property type="entry name" value="PyrdxlP-dep_Trfase_major"/>
</dbReference>
<evidence type="ECO:0000256" key="2">
    <source>
        <dbReference type="ARBA" id="ARBA00010447"/>
    </source>
</evidence>
<comment type="similarity">
    <text evidence="2 8">Belongs to the class-V pyridoxal-phosphate-dependent aminotransferase family. Csd subfamily.</text>
</comment>
<dbReference type="InterPro" id="IPR015424">
    <property type="entry name" value="PyrdxlP-dep_Trfase"/>
</dbReference>
<dbReference type="SUPFAM" id="SSF53383">
    <property type="entry name" value="PLP-dependent transferases"/>
    <property type="match status" value="1"/>
</dbReference>
<dbReference type="InterPro" id="IPR020578">
    <property type="entry name" value="Aminotrans_V_PyrdxlP_BS"/>
</dbReference>
<dbReference type="NCBIfam" id="TIGR01979">
    <property type="entry name" value="sufS"/>
    <property type="match status" value="1"/>
</dbReference>
<keyword evidence="11" id="KW-1185">Reference proteome</keyword>
<comment type="function">
    <text evidence="8">Catalyzes the removal of elemental sulfur and selenium atoms from L-cysteine, L-cystine, L-selenocysteine, and L-selenocystine to produce L-alanine.</text>
</comment>
<comment type="caution">
    <text evidence="10">The sequence shown here is derived from an EMBL/GenBank/DDBJ whole genome shotgun (WGS) entry which is preliminary data.</text>
</comment>
<evidence type="ECO:0000259" key="9">
    <source>
        <dbReference type="Pfam" id="PF00266"/>
    </source>
</evidence>
<dbReference type="PROSITE" id="PS00595">
    <property type="entry name" value="AA_TRANSFER_CLASS_5"/>
    <property type="match status" value="1"/>
</dbReference>
<dbReference type="InterPro" id="IPR016454">
    <property type="entry name" value="Cysteine_dSase"/>
</dbReference>
<dbReference type="PANTHER" id="PTHR43586">
    <property type="entry name" value="CYSTEINE DESULFURASE"/>
    <property type="match status" value="1"/>
</dbReference>
<keyword evidence="5 8" id="KW-0663">Pyridoxal phosphate</keyword>
<dbReference type="Proteomes" id="UP001597506">
    <property type="component" value="Unassembled WGS sequence"/>
</dbReference>
<name>A0ABW5RNV3_9BACI</name>
<gene>
    <name evidence="10" type="ORF">ACFSUL_05515</name>
</gene>
<accession>A0ABW5RNV3</accession>
<dbReference type="RefSeq" id="WP_377933454.1">
    <property type="nucleotide sequence ID" value="NZ_JBHUMF010000013.1"/>
</dbReference>
<dbReference type="InterPro" id="IPR000192">
    <property type="entry name" value="Aminotrans_V_dom"/>
</dbReference>
<comment type="catalytic activity">
    <reaction evidence="6 8">
        <text>(sulfur carrier)-H + L-cysteine = (sulfur carrier)-SH + L-alanine</text>
        <dbReference type="Rhea" id="RHEA:43892"/>
        <dbReference type="Rhea" id="RHEA-COMP:14737"/>
        <dbReference type="Rhea" id="RHEA-COMP:14739"/>
        <dbReference type="ChEBI" id="CHEBI:29917"/>
        <dbReference type="ChEBI" id="CHEBI:35235"/>
        <dbReference type="ChEBI" id="CHEBI:57972"/>
        <dbReference type="ChEBI" id="CHEBI:64428"/>
        <dbReference type="EC" id="2.8.1.7"/>
    </reaction>
</comment>
<dbReference type="InterPro" id="IPR010970">
    <property type="entry name" value="Cys_dSase_SufS"/>
</dbReference>
<evidence type="ECO:0000256" key="6">
    <source>
        <dbReference type="ARBA" id="ARBA00050776"/>
    </source>
</evidence>
<feature type="domain" description="Aminotransferase class V" evidence="9">
    <location>
        <begin position="23"/>
        <end position="394"/>
    </location>
</feature>
<evidence type="ECO:0000256" key="3">
    <source>
        <dbReference type="ARBA" id="ARBA00012239"/>
    </source>
</evidence>
<dbReference type="EC" id="2.8.1.7" evidence="3 8"/>
<dbReference type="Pfam" id="PF00266">
    <property type="entry name" value="Aminotran_5"/>
    <property type="match status" value="1"/>
</dbReference>
<reference evidence="11" key="1">
    <citation type="journal article" date="2019" name="Int. J. Syst. Evol. Microbiol.">
        <title>The Global Catalogue of Microorganisms (GCM) 10K type strain sequencing project: providing services to taxonomists for standard genome sequencing and annotation.</title>
        <authorList>
            <consortium name="The Broad Institute Genomics Platform"/>
            <consortium name="The Broad Institute Genome Sequencing Center for Infectious Disease"/>
            <person name="Wu L."/>
            <person name="Ma J."/>
        </authorList>
    </citation>
    <scope>NUCLEOTIDE SEQUENCE [LARGE SCALE GENOMIC DNA]</scope>
    <source>
        <strain evidence="11">KCTC 3913</strain>
    </source>
</reference>
<dbReference type="Gene3D" id="3.40.640.10">
    <property type="entry name" value="Type I PLP-dependent aspartate aminotransferase-like (Major domain)"/>
    <property type="match status" value="1"/>
</dbReference>
<dbReference type="PANTHER" id="PTHR43586:SF8">
    <property type="entry name" value="CYSTEINE DESULFURASE 1, CHLOROPLASTIC"/>
    <property type="match status" value="1"/>
</dbReference>
<dbReference type="InterPro" id="IPR015422">
    <property type="entry name" value="PyrdxlP-dep_Trfase_small"/>
</dbReference>
<evidence type="ECO:0000256" key="1">
    <source>
        <dbReference type="ARBA" id="ARBA00001933"/>
    </source>
</evidence>
<protein>
    <recommendedName>
        <fullName evidence="3 8">Cysteine desulfurase</fullName>
        <ecNumber evidence="3 8">2.8.1.7</ecNumber>
    </recommendedName>
</protein>
<dbReference type="Gene3D" id="3.90.1150.10">
    <property type="entry name" value="Aspartate Aminotransferase, domain 1"/>
    <property type="match status" value="1"/>
</dbReference>
<keyword evidence="4 8" id="KW-0808">Transferase</keyword>
<evidence type="ECO:0000256" key="4">
    <source>
        <dbReference type="ARBA" id="ARBA00022679"/>
    </source>
</evidence>
<dbReference type="CDD" id="cd06453">
    <property type="entry name" value="SufS_like"/>
    <property type="match status" value="1"/>
</dbReference>
<dbReference type="GO" id="GO:0031071">
    <property type="term" value="F:cysteine desulfurase activity"/>
    <property type="evidence" value="ECO:0007669"/>
    <property type="project" value="UniProtKB-EC"/>
</dbReference>
<dbReference type="EMBL" id="JBHUMF010000013">
    <property type="protein sequence ID" value="MFD2680208.1"/>
    <property type="molecule type" value="Genomic_DNA"/>
</dbReference>
<dbReference type="PIRSF" id="PIRSF005572">
    <property type="entry name" value="NifS"/>
    <property type="match status" value="1"/>
</dbReference>
<organism evidence="10 11">
    <name type="scientific">Bacillus seohaeanensis</name>
    <dbReference type="NCBI Taxonomy" id="284580"/>
    <lineage>
        <taxon>Bacteria</taxon>
        <taxon>Bacillati</taxon>
        <taxon>Bacillota</taxon>
        <taxon>Bacilli</taxon>
        <taxon>Bacillales</taxon>
        <taxon>Bacillaceae</taxon>
        <taxon>Bacillus</taxon>
    </lineage>
</organism>
<evidence type="ECO:0000256" key="5">
    <source>
        <dbReference type="ARBA" id="ARBA00022898"/>
    </source>
</evidence>
<evidence type="ECO:0000256" key="8">
    <source>
        <dbReference type="RuleBase" id="RU004506"/>
    </source>
</evidence>
<evidence type="ECO:0000313" key="10">
    <source>
        <dbReference type="EMBL" id="MFD2680208.1"/>
    </source>
</evidence>
<comment type="cofactor">
    <cofactor evidence="1 7">
        <name>pyridoxal 5'-phosphate</name>
        <dbReference type="ChEBI" id="CHEBI:597326"/>
    </cofactor>
</comment>
<evidence type="ECO:0000256" key="7">
    <source>
        <dbReference type="RuleBase" id="RU004504"/>
    </source>
</evidence>
<evidence type="ECO:0000313" key="11">
    <source>
        <dbReference type="Proteomes" id="UP001597506"/>
    </source>
</evidence>
<sequence>MNVQEIRKQFPILDQEVNGHPLVYLDSAATSQKPISVIEAINDYYRKHNSNVHRGVHTLGTRATDGYEGAREKVRKFINAASTEEVIFTRGTTTSINTIAASYGRANVSEGDEIVISHMEHHSNIIPWQQLAKEKGATLKYVPLQEDGTISIEDVRETVTPQTKIVSIMMVSNVLGTMNPVKEIAKIAHENGAVMVVDGAQSAPHMKVDVNDLDCDFFAFSGHKMAGPTGIGVLYGKKALLEAMEPVEFGGEMIDFVGLYDSTWKELPWKFEGGTPIIAGAIGLGAAIDFLEQIGLDEIEKHEHKLAAYALEKMSDVEGLTVFGPNDPSKRAGLVTFNIDDVHPHDVATVLDAEGIAVRAGHHCAQPLMKWLKVSATARASFYLYNTEEDIDKLVAGLVKTKEYFSDVF</sequence>